<comment type="caution">
    <text evidence="2">The sequence shown here is derived from an EMBL/GenBank/DDBJ whole genome shotgun (WGS) entry which is preliminary data.</text>
</comment>
<dbReference type="EMBL" id="LWGZ01000200">
    <property type="protein sequence ID" value="OAX67107.1"/>
    <property type="molecule type" value="Genomic_DNA"/>
</dbReference>
<feature type="region of interest" description="Disordered" evidence="1">
    <location>
        <begin position="29"/>
        <end position="75"/>
    </location>
</feature>
<evidence type="ECO:0000256" key="1">
    <source>
        <dbReference type="SAM" id="MobiDB-lite"/>
    </source>
</evidence>
<feature type="compositionally biased region" description="Basic and acidic residues" evidence="1">
    <location>
        <begin position="63"/>
        <end position="75"/>
    </location>
</feature>
<proteinExistence type="predicted"/>
<sequence>MIAAALGRRLLEGLEVHPEPMARNLALTFPEAPDTDPEDTGTYGDAWPWPGRRRRGATASHRMSRDREHAMSTRP</sequence>
<dbReference type="Proteomes" id="UP000092021">
    <property type="component" value="Unassembled WGS sequence"/>
</dbReference>
<reference evidence="2 3" key="1">
    <citation type="submission" date="2016-04" db="EMBL/GenBank/DDBJ databases">
        <title>Identification of putative biosynthetic pathways for the production of bioactive secondary metabolites by the marine actinomycete Kocuria kristinae RUTW2-3.</title>
        <authorList>
            <person name="Waterworth S.C."/>
            <person name="Walmsley T.A."/>
            <person name="Matongo T."/>
            <person name="Davies-Coleman M.T."/>
            <person name="Dorrington R.A."/>
        </authorList>
    </citation>
    <scope>NUCLEOTIDE SEQUENCE [LARGE SCALE GENOMIC DNA]</scope>
    <source>
        <strain evidence="2 3">RUTW4-5</strain>
    </source>
</reference>
<protein>
    <submittedName>
        <fullName evidence="2">Uncharacterized protein</fullName>
    </submittedName>
</protein>
<gene>
    <name evidence="2" type="ORF">A5N15_02365</name>
</gene>
<evidence type="ECO:0000313" key="3">
    <source>
        <dbReference type="Proteomes" id="UP000092021"/>
    </source>
</evidence>
<organism evidence="2 3">
    <name type="scientific">Rothia kristinae</name>
    <dbReference type="NCBI Taxonomy" id="37923"/>
    <lineage>
        <taxon>Bacteria</taxon>
        <taxon>Bacillati</taxon>
        <taxon>Actinomycetota</taxon>
        <taxon>Actinomycetes</taxon>
        <taxon>Micrococcales</taxon>
        <taxon>Micrococcaceae</taxon>
        <taxon>Rothia</taxon>
    </lineage>
</organism>
<accession>A0A657IW28</accession>
<dbReference type="AlphaFoldDB" id="A0A657IW28"/>
<name>A0A657IW28_9MICC</name>
<evidence type="ECO:0000313" key="2">
    <source>
        <dbReference type="EMBL" id="OAX67107.1"/>
    </source>
</evidence>